<dbReference type="AlphaFoldDB" id="A0A0K9PJ26"/>
<dbReference type="PANTHER" id="PTHR12452:SF0">
    <property type="entry name" value="THIOREDOXIN DOMAIN-CONTAINING PROTEIN 17"/>
    <property type="match status" value="1"/>
</dbReference>
<dbReference type="Proteomes" id="UP000036987">
    <property type="component" value="Unassembled WGS sequence"/>
</dbReference>
<dbReference type="OMA" id="PRDYWKN"/>
<accession>A0A0K9PJ26</accession>
<dbReference type="GO" id="GO:0005829">
    <property type="term" value="C:cytosol"/>
    <property type="evidence" value="ECO:0000318"/>
    <property type="project" value="GO_Central"/>
</dbReference>
<dbReference type="EMBL" id="LFYR01000857">
    <property type="protein sequence ID" value="KMZ68235.1"/>
    <property type="molecule type" value="Genomic_DNA"/>
</dbReference>
<keyword evidence="4" id="KW-1015">Disulfide bond</keyword>
<reference evidence="11" key="1">
    <citation type="journal article" date="2016" name="Nature">
        <title>The genome of the seagrass Zostera marina reveals angiosperm adaptation to the sea.</title>
        <authorList>
            <person name="Olsen J.L."/>
            <person name="Rouze P."/>
            <person name="Verhelst B."/>
            <person name="Lin Y.-C."/>
            <person name="Bayer T."/>
            <person name="Collen J."/>
            <person name="Dattolo E."/>
            <person name="De Paoli E."/>
            <person name="Dittami S."/>
            <person name="Maumus F."/>
            <person name="Michel G."/>
            <person name="Kersting A."/>
            <person name="Lauritano C."/>
            <person name="Lohaus R."/>
            <person name="Toepel M."/>
            <person name="Tonon T."/>
            <person name="Vanneste K."/>
            <person name="Amirebrahimi M."/>
            <person name="Brakel J."/>
            <person name="Bostroem C."/>
            <person name="Chovatia M."/>
            <person name="Grimwood J."/>
            <person name="Jenkins J.W."/>
            <person name="Jueterbock A."/>
            <person name="Mraz A."/>
            <person name="Stam W.T."/>
            <person name="Tice H."/>
            <person name="Bornberg-Bauer E."/>
            <person name="Green P.J."/>
            <person name="Pearson G.A."/>
            <person name="Procaccini G."/>
            <person name="Duarte C.M."/>
            <person name="Schmutz J."/>
            <person name="Reusch T.B.H."/>
            <person name="Van de Peer Y."/>
        </authorList>
    </citation>
    <scope>NUCLEOTIDE SEQUENCE [LARGE SCALE GENOMIC DNA]</scope>
    <source>
        <strain evidence="11">cv. Finnish</strain>
    </source>
</reference>
<comment type="similarity">
    <text evidence="1">Belongs to the thioredoxin family.</text>
</comment>
<evidence type="ECO:0000259" key="9">
    <source>
        <dbReference type="Pfam" id="PF06110"/>
    </source>
</evidence>
<evidence type="ECO:0000256" key="7">
    <source>
        <dbReference type="ARBA" id="ARBA00071006"/>
    </source>
</evidence>
<dbReference type="InterPro" id="IPR010357">
    <property type="entry name" value="TXNDC17_dom"/>
</dbReference>
<keyword evidence="5" id="KW-0676">Redox-active center</keyword>
<comment type="caution">
    <text evidence="10">The sequence shown here is derived from an EMBL/GenBank/DDBJ whole genome shotgun (WGS) entry which is preliminary data.</text>
</comment>
<dbReference type="PANTHER" id="PTHR12452">
    <property type="entry name" value="42-9-9 PROTEIN-RELATED"/>
    <property type="match status" value="1"/>
</dbReference>
<protein>
    <recommendedName>
        <fullName evidence="7">Thioredoxin-like protein Clot</fullName>
    </recommendedName>
    <alternativeName>
        <fullName evidence="8">Thioredoxin Clot</fullName>
    </alternativeName>
</protein>
<dbReference type="SUPFAM" id="SSF52833">
    <property type="entry name" value="Thioredoxin-like"/>
    <property type="match status" value="1"/>
</dbReference>
<dbReference type="Gene3D" id="3.40.30.10">
    <property type="entry name" value="Glutaredoxin"/>
    <property type="match status" value="1"/>
</dbReference>
<dbReference type="STRING" id="29655.A0A0K9PJ26"/>
<dbReference type="InterPro" id="IPR036249">
    <property type="entry name" value="Thioredoxin-like_sf"/>
</dbReference>
<evidence type="ECO:0000256" key="8">
    <source>
        <dbReference type="ARBA" id="ARBA00083188"/>
    </source>
</evidence>
<sequence>MPLLATVDATVTDFDEVFDRFKSENEGIKKILLFLADKDPTTNESWCPDCVVSEPVIYKKLEDSSADVVLLRAFVGDRATWRTHTHPFRNDPDFKLTGVPTLIRWENDKIIARLEDYQACVEKKIDGLLATD</sequence>
<organism evidence="10 11">
    <name type="scientific">Zostera marina</name>
    <name type="common">Eelgrass</name>
    <dbReference type="NCBI Taxonomy" id="29655"/>
    <lineage>
        <taxon>Eukaryota</taxon>
        <taxon>Viridiplantae</taxon>
        <taxon>Streptophyta</taxon>
        <taxon>Embryophyta</taxon>
        <taxon>Tracheophyta</taxon>
        <taxon>Spermatophyta</taxon>
        <taxon>Magnoliopsida</taxon>
        <taxon>Liliopsida</taxon>
        <taxon>Zosteraceae</taxon>
        <taxon>Zostera</taxon>
    </lineage>
</organism>
<dbReference type="InterPro" id="IPR045108">
    <property type="entry name" value="TXNDC17-like"/>
</dbReference>
<evidence type="ECO:0000256" key="5">
    <source>
        <dbReference type="ARBA" id="ARBA00023284"/>
    </source>
</evidence>
<keyword evidence="2" id="KW-0813">Transport</keyword>
<evidence type="ECO:0000256" key="2">
    <source>
        <dbReference type="ARBA" id="ARBA00022448"/>
    </source>
</evidence>
<dbReference type="GO" id="GO:0047134">
    <property type="term" value="F:protein-disulfide reductase [NAD(P)H] activity"/>
    <property type="evidence" value="ECO:0000318"/>
    <property type="project" value="GO_Central"/>
</dbReference>
<keyword evidence="11" id="KW-1185">Reference proteome</keyword>
<proteinExistence type="inferred from homology"/>
<comment type="function">
    <text evidence="6">Probable thiol-disulfide oxidoreductase that may participate in various redox reactions.</text>
</comment>
<dbReference type="Pfam" id="PF06110">
    <property type="entry name" value="TXD17-like_Trx"/>
    <property type="match status" value="1"/>
</dbReference>
<dbReference type="FunFam" id="3.40.30.10:FF:000259">
    <property type="entry name" value="Thioredoxin-like protein Clot"/>
    <property type="match status" value="1"/>
</dbReference>
<evidence type="ECO:0000256" key="4">
    <source>
        <dbReference type="ARBA" id="ARBA00023157"/>
    </source>
</evidence>
<name>A0A0K9PJ26_ZOSMR</name>
<evidence type="ECO:0000256" key="1">
    <source>
        <dbReference type="ARBA" id="ARBA00008987"/>
    </source>
</evidence>
<feature type="domain" description="Thioredoxin" evidence="9">
    <location>
        <begin position="11"/>
        <end position="129"/>
    </location>
</feature>
<gene>
    <name evidence="10" type="ORF">ZOSMA_246G00270</name>
</gene>
<dbReference type="OrthoDB" id="78947at2759"/>
<evidence type="ECO:0000256" key="6">
    <source>
        <dbReference type="ARBA" id="ARBA00056742"/>
    </source>
</evidence>
<evidence type="ECO:0000313" key="10">
    <source>
        <dbReference type="EMBL" id="KMZ68235.1"/>
    </source>
</evidence>
<evidence type="ECO:0000313" key="11">
    <source>
        <dbReference type="Proteomes" id="UP000036987"/>
    </source>
</evidence>
<keyword evidence="3" id="KW-0249">Electron transport</keyword>
<evidence type="ECO:0000256" key="3">
    <source>
        <dbReference type="ARBA" id="ARBA00022982"/>
    </source>
</evidence>